<proteinExistence type="predicted"/>
<protein>
    <submittedName>
        <fullName evidence="1">Uncharacterized protein</fullName>
    </submittedName>
</protein>
<comment type="caution">
    <text evidence="1">The sequence shown here is derived from an EMBL/GenBank/DDBJ whole genome shotgun (WGS) entry which is preliminary data.</text>
</comment>
<keyword evidence="2" id="KW-1185">Reference proteome</keyword>
<sequence length="159" mass="17832">MNQWREEWLDADASKEADERAVELVAMEAARTGRSFEDIANLDTDDPANDPNAFLPRPIFLTETEFIARPSELSRGSGTGFCWAFSRASFPLGARITKESKKADGTLGCWFRCEPSSGGSDIQLRGKRGAHRCLLNTCEYLHRRHPDKPEPVNPPNSRH</sequence>
<dbReference type="Proteomes" id="UP000604046">
    <property type="component" value="Unassembled WGS sequence"/>
</dbReference>
<evidence type="ECO:0000313" key="2">
    <source>
        <dbReference type="Proteomes" id="UP000604046"/>
    </source>
</evidence>
<reference evidence="1" key="1">
    <citation type="submission" date="2021-02" db="EMBL/GenBank/DDBJ databases">
        <authorList>
            <person name="Dougan E. K."/>
            <person name="Rhodes N."/>
            <person name="Thang M."/>
            <person name="Chan C."/>
        </authorList>
    </citation>
    <scope>NUCLEOTIDE SEQUENCE</scope>
</reference>
<dbReference type="OrthoDB" id="10595196at2759"/>
<evidence type="ECO:0000313" key="1">
    <source>
        <dbReference type="EMBL" id="CAE7458554.1"/>
    </source>
</evidence>
<dbReference type="EMBL" id="CAJNDS010002391">
    <property type="protein sequence ID" value="CAE7458554.1"/>
    <property type="molecule type" value="Genomic_DNA"/>
</dbReference>
<name>A0A812S063_9DINO</name>
<accession>A0A812S063</accession>
<organism evidence="1 2">
    <name type="scientific">Symbiodinium natans</name>
    <dbReference type="NCBI Taxonomy" id="878477"/>
    <lineage>
        <taxon>Eukaryota</taxon>
        <taxon>Sar</taxon>
        <taxon>Alveolata</taxon>
        <taxon>Dinophyceae</taxon>
        <taxon>Suessiales</taxon>
        <taxon>Symbiodiniaceae</taxon>
        <taxon>Symbiodinium</taxon>
    </lineage>
</organism>
<gene>
    <name evidence="1" type="ORF">SNAT2548_LOCUS25405</name>
</gene>
<dbReference type="AlphaFoldDB" id="A0A812S063"/>